<comment type="subcellular location">
    <subcellularLocation>
        <location evidence="1">Cell outer membrane</location>
    </subcellularLocation>
</comment>
<evidence type="ECO:0000256" key="4">
    <source>
        <dbReference type="ARBA" id="ARBA00023136"/>
    </source>
</evidence>
<organism evidence="7 8">
    <name type="scientific">Pedobacter africanus</name>
    <dbReference type="NCBI Taxonomy" id="151894"/>
    <lineage>
        <taxon>Bacteria</taxon>
        <taxon>Pseudomonadati</taxon>
        <taxon>Bacteroidota</taxon>
        <taxon>Sphingobacteriia</taxon>
        <taxon>Sphingobacteriales</taxon>
        <taxon>Sphingobacteriaceae</taxon>
        <taxon>Pedobacter</taxon>
    </lineage>
</organism>
<dbReference type="PROSITE" id="PS51257">
    <property type="entry name" value="PROKAR_LIPOPROTEIN"/>
    <property type="match status" value="1"/>
</dbReference>
<gene>
    <name evidence="7" type="ORF">SAMN04488524_1294</name>
</gene>
<dbReference type="Proteomes" id="UP000192756">
    <property type="component" value="Unassembled WGS sequence"/>
</dbReference>
<accession>A0A1W2ABZ4</accession>
<keyword evidence="3" id="KW-0732">Signal</keyword>
<keyword evidence="5" id="KW-0998">Cell outer membrane</keyword>
<dbReference type="InterPro" id="IPR011990">
    <property type="entry name" value="TPR-like_helical_dom_sf"/>
</dbReference>
<proteinExistence type="inferred from homology"/>
<feature type="domain" description="RagB/SusD" evidence="6">
    <location>
        <begin position="342"/>
        <end position="500"/>
    </location>
</feature>
<evidence type="ECO:0000259" key="6">
    <source>
        <dbReference type="Pfam" id="PF07980"/>
    </source>
</evidence>
<dbReference type="SUPFAM" id="SSF48452">
    <property type="entry name" value="TPR-like"/>
    <property type="match status" value="1"/>
</dbReference>
<protein>
    <submittedName>
        <fullName evidence="7">SusD family protein</fullName>
    </submittedName>
</protein>
<evidence type="ECO:0000256" key="3">
    <source>
        <dbReference type="ARBA" id="ARBA00022729"/>
    </source>
</evidence>
<comment type="similarity">
    <text evidence="2">Belongs to the SusD family.</text>
</comment>
<reference evidence="8" key="1">
    <citation type="submission" date="2017-04" db="EMBL/GenBank/DDBJ databases">
        <authorList>
            <person name="Varghese N."/>
            <person name="Submissions S."/>
        </authorList>
    </citation>
    <scope>NUCLEOTIDE SEQUENCE [LARGE SCALE GENOMIC DNA]</scope>
    <source>
        <strain evidence="8">DSM 12126</strain>
    </source>
</reference>
<keyword evidence="8" id="KW-1185">Reference proteome</keyword>
<evidence type="ECO:0000256" key="2">
    <source>
        <dbReference type="ARBA" id="ARBA00006275"/>
    </source>
</evidence>
<keyword evidence="4" id="KW-0472">Membrane</keyword>
<dbReference type="EMBL" id="FWXT01000001">
    <property type="protein sequence ID" value="SMC58245.1"/>
    <property type="molecule type" value="Genomic_DNA"/>
</dbReference>
<dbReference type="Gene3D" id="1.25.40.390">
    <property type="match status" value="1"/>
</dbReference>
<evidence type="ECO:0000256" key="5">
    <source>
        <dbReference type="ARBA" id="ARBA00023237"/>
    </source>
</evidence>
<dbReference type="GO" id="GO:0009279">
    <property type="term" value="C:cell outer membrane"/>
    <property type="evidence" value="ECO:0007669"/>
    <property type="project" value="UniProtKB-SubCell"/>
</dbReference>
<evidence type="ECO:0000313" key="7">
    <source>
        <dbReference type="EMBL" id="SMC58245.1"/>
    </source>
</evidence>
<evidence type="ECO:0000313" key="8">
    <source>
        <dbReference type="Proteomes" id="UP000192756"/>
    </source>
</evidence>
<dbReference type="STRING" id="151894.SAMN04488524_1294"/>
<name>A0A1W2ABZ4_9SPHI</name>
<dbReference type="AlphaFoldDB" id="A0A1W2ABZ4"/>
<evidence type="ECO:0000256" key="1">
    <source>
        <dbReference type="ARBA" id="ARBA00004442"/>
    </source>
</evidence>
<dbReference type="Pfam" id="PF07980">
    <property type="entry name" value="SusD_RagB"/>
    <property type="match status" value="1"/>
</dbReference>
<sequence length="503" mass="56034">MAMNHNKCINMKKIIYTLLLLGSFSILSCKDYLDIQPIHNLTDANAIKDPATAKAALGGVYASFQNDDWSGALYAAQASKSGLVRFIAAEYDMSYNQTSIGAVSWTAFYKSLNAANFAISGISKLPESVMSSTDKNLLTAEGRCLRAWVNANILWNYTHWWADDADPYGLLYRDEVVSLDNIRKARISVGESYKKIYEDLDFAITNLPDITTPRYVSKQFAKALKAKLLLYRGGYRNTSADLQAALGLVNDVLTNRPSTFAMEANLADVYANSWDSKENLFVRYLENDGTRSTKGGYYYTYYLSQIGGTTLPLPIGGVATAGLVAGYDWFSADPRWPVVTGPVRAGETWDNTMRYTFKKVARLGRYAGQIASPPDEKYAAYYFRFPELYLMKAELLARTGATPAQAIAPINEMRAKRVTPVLPALNPANTDQLMDMIFKEIVTETFLENGSEFFAALRFKTNGQPWIVALKNGKALEENKICRPIPDAEIVNNPLMEQNPDLK</sequence>
<dbReference type="InterPro" id="IPR012944">
    <property type="entry name" value="SusD_RagB_dom"/>
</dbReference>